<accession>A0A1A9UTP8</accession>
<evidence type="ECO:0000313" key="3">
    <source>
        <dbReference type="Proteomes" id="UP000078200"/>
    </source>
</evidence>
<reference evidence="2" key="1">
    <citation type="submission" date="2020-05" db="UniProtKB">
        <authorList>
            <consortium name="EnsemblMetazoa"/>
        </authorList>
    </citation>
    <scope>IDENTIFICATION</scope>
    <source>
        <strain evidence="2">TTRI</strain>
    </source>
</reference>
<feature type="compositionally biased region" description="Low complexity" evidence="1">
    <location>
        <begin position="55"/>
        <end position="69"/>
    </location>
</feature>
<sequence>MLGGTANRLIYRTTIRTTPASEEVLFGWLGSAKGWLGSASIPSMPAMPSMPSIPSMPAMPSMPSMPSIPGLRKGNEEMGAADETIAASENLSSAATVGVANLGVDDEDKSRKSSLVDTFIKETAKSKSKIERNFLREN</sequence>
<dbReference type="AlphaFoldDB" id="A0A1A9UTP8"/>
<dbReference type="EnsemblMetazoa" id="GAUT014949-RA">
    <property type="protein sequence ID" value="GAUT014949-PA"/>
    <property type="gene ID" value="GAUT014949"/>
</dbReference>
<proteinExistence type="predicted"/>
<organism evidence="2 3">
    <name type="scientific">Glossina austeni</name>
    <name type="common">Savannah tsetse fly</name>
    <dbReference type="NCBI Taxonomy" id="7395"/>
    <lineage>
        <taxon>Eukaryota</taxon>
        <taxon>Metazoa</taxon>
        <taxon>Ecdysozoa</taxon>
        <taxon>Arthropoda</taxon>
        <taxon>Hexapoda</taxon>
        <taxon>Insecta</taxon>
        <taxon>Pterygota</taxon>
        <taxon>Neoptera</taxon>
        <taxon>Endopterygota</taxon>
        <taxon>Diptera</taxon>
        <taxon>Brachycera</taxon>
        <taxon>Muscomorpha</taxon>
        <taxon>Hippoboscoidea</taxon>
        <taxon>Glossinidae</taxon>
        <taxon>Glossina</taxon>
    </lineage>
</organism>
<dbReference type="VEuPathDB" id="VectorBase:GAUT014949"/>
<name>A0A1A9UTP8_GLOAU</name>
<feature type="region of interest" description="Disordered" evidence="1">
    <location>
        <begin position="55"/>
        <end position="75"/>
    </location>
</feature>
<evidence type="ECO:0000256" key="1">
    <source>
        <dbReference type="SAM" id="MobiDB-lite"/>
    </source>
</evidence>
<keyword evidence="3" id="KW-1185">Reference proteome</keyword>
<dbReference type="Proteomes" id="UP000078200">
    <property type="component" value="Unassembled WGS sequence"/>
</dbReference>
<protein>
    <submittedName>
        <fullName evidence="2">Uncharacterized protein</fullName>
    </submittedName>
</protein>
<evidence type="ECO:0000313" key="2">
    <source>
        <dbReference type="EnsemblMetazoa" id="GAUT014949-PA"/>
    </source>
</evidence>